<dbReference type="Pfam" id="PF01554">
    <property type="entry name" value="MatE"/>
    <property type="match status" value="1"/>
</dbReference>
<dbReference type="Proteomes" id="UP000077857">
    <property type="component" value="Unassembled WGS sequence"/>
</dbReference>
<evidence type="ECO:0000256" key="2">
    <source>
        <dbReference type="ARBA" id="ARBA00022679"/>
    </source>
</evidence>
<evidence type="ECO:0000256" key="4">
    <source>
        <dbReference type="ARBA" id="ARBA00023315"/>
    </source>
</evidence>
<dbReference type="InterPro" id="IPR002528">
    <property type="entry name" value="MATE_fam"/>
</dbReference>
<evidence type="ECO:0000313" key="7">
    <source>
        <dbReference type="Proteomes" id="UP000077857"/>
    </source>
</evidence>
<dbReference type="GO" id="GO:0016746">
    <property type="term" value="F:acyltransferase activity"/>
    <property type="evidence" value="ECO:0007669"/>
    <property type="project" value="UniProtKB-KW"/>
</dbReference>
<evidence type="ECO:0000256" key="1">
    <source>
        <dbReference type="ARBA" id="ARBA00007274"/>
    </source>
</evidence>
<feature type="transmembrane region" description="Helical" evidence="5">
    <location>
        <begin position="158"/>
        <end position="180"/>
    </location>
</feature>
<dbReference type="InterPro" id="IPR050179">
    <property type="entry name" value="Trans_hexapeptide_repeat"/>
</dbReference>
<dbReference type="EMBL" id="LUUJ01000081">
    <property type="protein sequence ID" value="OAI15538.1"/>
    <property type="molecule type" value="Genomic_DNA"/>
</dbReference>
<dbReference type="SUPFAM" id="SSF51161">
    <property type="entry name" value="Trimeric LpxA-like enzymes"/>
    <property type="match status" value="1"/>
</dbReference>
<sequence length="482" mass="53100">MMIQVLSTGVAFIAGYFLLWRRLPSQVIKASPEYEYQKWKESAIPMMLFGAMLLLNQKTDQLMLGWLEGSYSVGVFEIATRGVDFFLFILNAINIAVAPTITSLHSKNEFRKLDKLISSCTYAIFFISLALFLVLYYFGAFLIEFLFGQKYIESYQPMVILAAGQLICASLGSMAGQLLIMTGHEKDTAKAIGIGAVLNIVLCSTLIPRFGLNGAALSSSVSLVSWSLVLVYFSAIRLGINTTVLKNPFRLGFINRVIWILIGRYAYKLKYKKFNAHLNTYVSPSSSLNDYVRIGSGTHLNNVSIGKCTYIVNAKCSNAKIGSFCSIGPHVLIGGLGSHPTTILSTSPVFYSPFKQCGISFSTKFDFQELKPTIVGNDVWIGARVTILDGITIGDGAIVAAGAVVTADVPPYAIVGGVPAKIIKYRFNEDVINELTSWRWWNLPLDTIALIAQKFVDNHTWQVKDILGLKEKANEYKSATDS</sequence>
<keyword evidence="3" id="KW-0677">Repeat</keyword>
<dbReference type="InterPro" id="IPR011004">
    <property type="entry name" value="Trimer_LpxA-like_sf"/>
</dbReference>
<gene>
    <name evidence="6" type="ORF">A1507_14010</name>
</gene>
<keyword evidence="5" id="KW-1133">Transmembrane helix</keyword>
<feature type="transmembrane region" description="Helical" evidence="5">
    <location>
        <begin position="192"/>
        <end position="210"/>
    </location>
</feature>
<dbReference type="PANTHER" id="PTHR43300:SF11">
    <property type="entry name" value="ACETYLTRANSFERASE RV3034C-RELATED"/>
    <property type="match status" value="1"/>
</dbReference>
<evidence type="ECO:0000256" key="3">
    <source>
        <dbReference type="ARBA" id="ARBA00022737"/>
    </source>
</evidence>
<keyword evidence="4" id="KW-0012">Acyltransferase</keyword>
<name>A0A177NBW7_9GAMM</name>
<keyword evidence="5" id="KW-0812">Transmembrane</keyword>
<dbReference type="Gene3D" id="2.160.10.10">
    <property type="entry name" value="Hexapeptide repeat proteins"/>
    <property type="match status" value="1"/>
</dbReference>
<evidence type="ECO:0000313" key="6">
    <source>
        <dbReference type="EMBL" id="OAI15538.1"/>
    </source>
</evidence>
<keyword evidence="5" id="KW-0472">Membrane</keyword>
<dbReference type="PANTHER" id="PTHR43300">
    <property type="entry name" value="ACETYLTRANSFERASE"/>
    <property type="match status" value="1"/>
</dbReference>
<dbReference type="InterPro" id="IPR001451">
    <property type="entry name" value="Hexapep"/>
</dbReference>
<protein>
    <submittedName>
        <fullName evidence="6">Uncharacterized protein</fullName>
    </submittedName>
</protein>
<comment type="caution">
    <text evidence="6">The sequence shown here is derived from an EMBL/GenBank/DDBJ whole genome shotgun (WGS) entry which is preliminary data.</text>
</comment>
<feature type="transmembrane region" description="Helical" evidence="5">
    <location>
        <begin position="116"/>
        <end position="138"/>
    </location>
</feature>
<feature type="transmembrane region" description="Helical" evidence="5">
    <location>
        <begin position="6"/>
        <end position="23"/>
    </location>
</feature>
<feature type="transmembrane region" description="Helical" evidence="5">
    <location>
        <begin position="216"/>
        <end position="236"/>
    </location>
</feature>
<dbReference type="CDD" id="cd03349">
    <property type="entry name" value="LbH_XAT"/>
    <property type="match status" value="1"/>
</dbReference>
<organism evidence="6 7">
    <name type="scientific">Methylomonas koyamae</name>
    <dbReference type="NCBI Taxonomy" id="702114"/>
    <lineage>
        <taxon>Bacteria</taxon>
        <taxon>Pseudomonadati</taxon>
        <taxon>Pseudomonadota</taxon>
        <taxon>Gammaproteobacteria</taxon>
        <taxon>Methylococcales</taxon>
        <taxon>Methylococcaceae</taxon>
        <taxon>Methylomonas</taxon>
    </lineage>
</organism>
<reference evidence="6 7" key="1">
    <citation type="submission" date="2016-03" db="EMBL/GenBank/DDBJ databases">
        <authorList>
            <person name="Ploux O."/>
        </authorList>
    </citation>
    <scope>NUCLEOTIDE SEQUENCE [LARGE SCALE GENOMIC DNA]</scope>
    <source>
        <strain evidence="6 7">R-45378</strain>
    </source>
</reference>
<keyword evidence="2" id="KW-0808">Transferase</keyword>
<comment type="similarity">
    <text evidence="1">Belongs to the transferase hexapeptide repeat family.</text>
</comment>
<evidence type="ECO:0000256" key="5">
    <source>
        <dbReference type="SAM" id="Phobius"/>
    </source>
</evidence>
<dbReference type="AlphaFoldDB" id="A0A177NBW7"/>
<proteinExistence type="inferred from homology"/>
<dbReference type="Pfam" id="PF00132">
    <property type="entry name" value="Hexapep"/>
    <property type="match status" value="1"/>
</dbReference>
<feature type="transmembrane region" description="Helical" evidence="5">
    <location>
        <begin position="85"/>
        <end position="104"/>
    </location>
</feature>
<dbReference type="InterPro" id="IPR018357">
    <property type="entry name" value="Hexapep_transf_CS"/>
</dbReference>
<dbReference type="PROSITE" id="PS00101">
    <property type="entry name" value="HEXAPEP_TRANSFERASES"/>
    <property type="match status" value="1"/>
</dbReference>
<accession>A0A177NBW7</accession>